<organism evidence="1 2">
    <name type="scientific">Undibacterium macrobrachii</name>
    <dbReference type="NCBI Taxonomy" id="1119058"/>
    <lineage>
        <taxon>Bacteria</taxon>
        <taxon>Pseudomonadati</taxon>
        <taxon>Pseudomonadota</taxon>
        <taxon>Betaproteobacteria</taxon>
        <taxon>Burkholderiales</taxon>
        <taxon>Oxalobacteraceae</taxon>
        <taxon>Undibacterium</taxon>
    </lineage>
</organism>
<keyword evidence="2" id="KW-1185">Reference proteome</keyword>
<dbReference type="RefSeq" id="WP_189345976.1">
    <property type="nucleotide sequence ID" value="NZ_BMYT01000003.1"/>
</dbReference>
<dbReference type="EMBL" id="BMYT01000003">
    <property type="protein sequence ID" value="GGX13730.1"/>
    <property type="molecule type" value="Genomic_DNA"/>
</dbReference>
<evidence type="ECO:0000313" key="1">
    <source>
        <dbReference type="EMBL" id="GGX13730.1"/>
    </source>
</evidence>
<evidence type="ECO:0008006" key="3">
    <source>
        <dbReference type="Google" id="ProtNLM"/>
    </source>
</evidence>
<comment type="caution">
    <text evidence="1">The sequence shown here is derived from an EMBL/GenBank/DDBJ whole genome shotgun (WGS) entry which is preliminary data.</text>
</comment>
<name>A0ABQ2XEL2_9BURK</name>
<dbReference type="Proteomes" id="UP000620127">
    <property type="component" value="Unassembled WGS sequence"/>
</dbReference>
<reference evidence="2" key="1">
    <citation type="journal article" date="2019" name="Int. J. Syst. Evol. Microbiol.">
        <title>The Global Catalogue of Microorganisms (GCM) 10K type strain sequencing project: providing services to taxonomists for standard genome sequencing and annotation.</title>
        <authorList>
            <consortium name="The Broad Institute Genomics Platform"/>
            <consortium name="The Broad Institute Genome Sequencing Center for Infectious Disease"/>
            <person name="Wu L."/>
            <person name="Ma J."/>
        </authorList>
    </citation>
    <scope>NUCLEOTIDE SEQUENCE [LARGE SCALE GENOMIC DNA]</scope>
    <source>
        <strain evidence="2">KCTC 23916</strain>
    </source>
</reference>
<evidence type="ECO:0000313" key="2">
    <source>
        <dbReference type="Proteomes" id="UP000620127"/>
    </source>
</evidence>
<protein>
    <recommendedName>
        <fullName evidence="3">Abortive infection protein-like C-terminal domain-containing protein</fullName>
    </recommendedName>
</protein>
<accession>A0ABQ2XEL2</accession>
<sequence>MLLNFTRRNKLDYEPCELRYKYVPSAFRYDLLKLFYEKLEEGEISVLREYALYRNLSVSINKDHVALYGEDDIHEGYSSDLLIELLRSAQWHEVLSIIEEVVNQRFVSSKQINKLFAYHNVGYEIVKDDSNGTWKVEVKYDAVIAEMSDTEAATKSYPVISALIAGAKAALADPKHIDIETSVSNSMKAIEGYLKEWLSEKGISAATLGDAIKEIKNKKLADANIIESLHQFYIYRNRTPNVGHGSATPSDVTENEALLINEMAASFINYFHRKKDS</sequence>
<gene>
    <name evidence="1" type="ORF">GCM10011282_19820</name>
</gene>
<proteinExistence type="predicted"/>